<dbReference type="EMBL" id="AM238663">
    <property type="protein sequence ID" value="CAJ89976.1"/>
    <property type="molecule type" value="Genomic_DNA"/>
</dbReference>
<gene>
    <name evidence="2" type="ORF">SAML0990</name>
</gene>
<feature type="compositionally biased region" description="Polar residues" evidence="1">
    <location>
        <begin position="21"/>
        <end position="34"/>
    </location>
</feature>
<dbReference type="AlphaFoldDB" id="A3KJU1"/>
<reference evidence="2" key="1">
    <citation type="journal article" date="2006" name="Mol. Biol. Evol.">
        <title>Evolution of the terminal regions of the Streptomyces linear chromosome.</title>
        <authorList>
            <person name="Choulet F."/>
            <person name="Aigle B."/>
            <person name="Gallois A."/>
            <person name="Mangenot S."/>
            <person name="Gerbaud C."/>
            <person name="Truong C."/>
            <person name="Francou F.X."/>
            <person name="Fourrier C."/>
            <person name="Guerineau M."/>
            <person name="Decaris B."/>
            <person name="Barbe V."/>
            <person name="Pernodet J.L."/>
            <person name="Leblond P."/>
        </authorList>
    </citation>
    <scope>NUCLEOTIDE SEQUENCE</scope>
    <source>
        <strain evidence="2">ATCC 23877</strain>
    </source>
</reference>
<feature type="region of interest" description="Disordered" evidence="1">
    <location>
        <begin position="1"/>
        <end position="34"/>
    </location>
</feature>
<protein>
    <submittedName>
        <fullName evidence="2">Uncharacterized protein</fullName>
    </submittedName>
</protein>
<sequence>MSPPMSSSAPIEKTAPMPLNVTGTANVPPSTSVTGLTPMGIVRLKRRRLRFSSRSSRSSAVTEAGLPLPGQTVNTSGPLPARSSPGRSC</sequence>
<name>A3KJU1_STRA7</name>
<evidence type="ECO:0000313" key="2">
    <source>
        <dbReference type="EMBL" id="CAJ89976.1"/>
    </source>
</evidence>
<organism evidence="2">
    <name type="scientific">Streptomyces ambofaciens (strain ATCC 23877 / 3486 / DSM 40053 / JCM 4204 / NBRC 12836 / NRRL B-2516)</name>
    <dbReference type="NCBI Taxonomy" id="278992"/>
    <lineage>
        <taxon>Bacteria</taxon>
        <taxon>Bacillati</taxon>
        <taxon>Actinomycetota</taxon>
        <taxon>Actinomycetes</taxon>
        <taxon>Kitasatosporales</taxon>
        <taxon>Streptomycetaceae</taxon>
        <taxon>Streptomyces</taxon>
    </lineage>
</organism>
<accession>A3KJU1</accession>
<feature type="region of interest" description="Disordered" evidence="1">
    <location>
        <begin position="48"/>
        <end position="89"/>
    </location>
</feature>
<proteinExistence type="predicted"/>
<evidence type="ECO:0000256" key="1">
    <source>
        <dbReference type="SAM" id="MobiDB-lite"/>
    </source>
</evidence>